<comment type="caution">
    <text evidence="2">The sequence shown here is derived from an EMBL/GenBank/DDBJ whole genome shotgun (WGS) entry which is preliminary data.</text>
</comment>
<sequence>MTDQDGLFNVSTEQPPAAPTERKISDQQVQLLRDAFAAAGIDGMDDRKAIVESVTIRSVATIRDLHAKDVRPILRRIEERRNYAAPVTGSAWDTREEDTWIDRL</sequence>
<feature type="region of interest" description="Disordered" evidence="1">
    <location>
        <begin position="1"/>
        <end position="23"/>
    </location>
</feature>
<name>A0ABN3BTH2_9MICC</name>
<proteinExistence type="predicted"/>
<dbReference type="Proteomes" id="UP001500432">
    <property type="component" value="Unassembled WGS sequence"/>
</dbReference>
<organism evidence="2 3">
    <name type="scientific">Sinomonas flava</name>
    <dbReference type="NCBI Taxonomy" id="496857"/>
    <lineage>
        <taxon>Bacteria</taxon>
        <taxon>Bacillati</taxon>
        <taxon>Actinomycetota</taxon>
        <taxon>Actinomycetes</taxon>
        <taxon>Micrococcales</taxon>
        <taxon>Micrococcaceae</taxon>
        <taxon>Sinomonas</taxon>
    </lineage>
</organism>
<reference evidence="2 3" key="1">
    <citation type="journal article" date="2019" name="Int. J. Syst. Evol. Microbiol.">
        <title>The Global Catalogue of Microorganisms (GCM) 10K type strain sequencing project: providing services to taxonomists for standard genome sequencing and annotation.</title>
        <authorList>
            <consortium name="The Broad Institute Genomics Platform"/>
            <consortium name="The Broad Institute Genome Sequencing Center for Infectious Disease"/>
            <person name="Wu L."/>
            <person name="Ma J."/>
        </authorList>
    </citation>
    <scope>NUCLEOTIDE SEQUENCE [LARGE SCALE GENOMIC DNA]</scope>
    <source>
        <strain evidence="2 3">JCM 16034</strain>
    </source>
</reference>
<accession>A0ABN3BTH2</accession>
<evidence type="ECO:0000313" key="3">
    <source>
        <dbReference type="Proteomes" id="UP001500432"/>
    </source>
</evidence>
<evidence type="ECO:0000256" key="1">
    <source>
        <dbReference type="SAM" id="MobiDB-lite"/>
    </source>
</evidence>
<keyword evidence="3" id="KW-1185">Reference proteome</keyword>
<dbReference type="EMBL" id="BAAAQW010000005">
    <property type="protein sequence ID" value="GAA2199990.1"/>
    <property type="molecule type" value="Genomic_DNA"/>
</dbReference>
<gene>
    <name evidence="2" type="ORF">GCM10009849_18620</name>
</gene>
<dbReference type="RefSeq" id="WP_344299427.1">
    <property type="nucleotide sequence ID" value="NZ_BAAAQW010000005.1"/>
</dbReference>
<feature type="compositionally biased region" description="Polar residues" evidence="1">
    <location>
        <begin position="1"/>
        <end position="14"/>
    </location>
</feature>
<protein>
    <submittedName>
        <fullName evidence="2">Uncharacterized protein</fullName>
    </submittedName>
</protein>
<evidence type="ECO:0000313" key="2">
    <source>
        <dbReference type="EMBL" id="GAA2199990.1"/>
    </source>
</evidence>